<accession>A0A7H8NAP1</accession>
<dbReference type="RefSeq" id="WP_176163316.1">
    <property type="nucleotide sequence ID" value="NZ_CP054929.1"/>
</dbReference>
<gene>
    <name evidence="1" type="ORF">HUT08_21095</name>
</gene>
<keyword evidence="2" id="KW-1185">Reference proteome</keyword>
<reference evidence="1 2" key="1">
    <citation type="submission" date="2020-06" db="EMBL/GenBank/DDBJ databases">
        <title>Genome mining for natural products.</title>
        <authorList>
            <person name="Zhang B."/>
            <person name="Shi J."/>
            <person name="Ge H."/>
        </authorList>
    </citation>
    <scope>NUCLEOTIDE SEQUENCE [LARGE SCALE GENOMIC DNA]</scope>
    <source>
        <strain evidence="1 2">NA00687</strain>
    </source>
</reference>
<dbReference type="EMBL" id="CP054929">
    <property type="protein sequence ID" value="QKW51599.1"/>
    <property type="molecule type" value="Genomic_DNA"/>
</dbReference>
<evidence type="ECO:0000313" key="2">
    <source>
        <dbReference type="Proteomes" id="UP000509303"/>
    </source>
</evidence>
<dbReference type="Proteomes" id="UP000509303">
    <property type="component" value="Chromosome"/>
</dbReference>
<proteinExistence type="predicted"/>
<name>A0A7H8NAP1_9ACTN</name>
<sequence>MNEDEPTVKDVSKVKRQSNDLSRDLLGIINLRSDLDPPGYVVGLCGDRDSEKFYRINNFWSIAGPSVADMRAAMDRLVTKLPENGWEIAENGRENTQVKSHYLKANNEDSKFSVYIVLREPSPHSDRTRPLLSVSLVSACHQAPQGQSTGY</sequence>
<dbReference type="AlphaFoldDB" id="A0A7H8NAP1"/>
<protein>
    <submittedName>
        <fullName evidence="1">Uncharacterized protein</fullName>
    </submittedName>
</protein>
<evidence type="ECO:0000313" key="1">
    <source>
        <dbReference type="EMBL" id="QKW51599.1"/>
    </source>
</evidence>
<organism evidence="1 2">
    <name type="scientific">Streptomyces buecherae</name>
    <dbReference type="NCBI Taxonomy" id="2763006"/>
    <lineage>
        <taxon>Bacteria</taxon>
        <taxon>Bacillati</taxon>
        <taxon>Actinomycetota</taxon>
        <taxon>Actinomycetes</taxon>
        <taxon>Kitasatosporales</taxon>
        <taxon>Streptomycetaceae</taxon>
        <taxon>Streptomyces</taxon>
    </lineage>
</organism>